<feature type="active site" description="Charge relay system" evidence="5 6">
    <location>
        <position position="282"/>
    </location>
</feature>
<feature type="active site" description="Charge relay system" evidence="5 6">
    <location>
        <position position="249"/>
    </location>
</feature>
<feature type="compositionally biased region" description="Low complexity" evidence="7">
    <location>
        <begin position="202"/>
        <end position="214"/>
    </location>
</feature>
<dbReference type="EMBL" id="RAQQ01000015">
    <property type="protein sequence ID" value="RKF25451.1"/>
    <property type="molecule type" value="Genomic_DNA"/>
</dbReference>
<dbReference type="PANTHER" id="PTHR43806">
    <property type="entry name" value="PEPTIDASE S8"/>
    <property type="match status" value="1"/>
</dbReference>
<dbReference type="PROSITE" id="PS00138">
    <property type="entry name" value="SUBTILASE_SER"/>
    <property type="match status" value="1"/>
</dbReference>
<reference evidence="10 11" key="1">
    <citation type="journal article" date="2018" name="Int. J. Syst. Evol. Microbiol.">
        <title>Micromonospora globbae sp. nov., an endophytic actinomycete isolated from roots of Globba winitii C. H. Wright.</title>
        <authorList>
            <person name="Kuncharoen N."/>
            <person name="Pittayakhajonwut P."/>
            <person name="Tanasupawat S."/>
        </authorList>
    </citation>
    <scope>NUCLEOTIDE SEQUENCE [LARGE SCALE GENOMIC DNA]</scope>
    <source>
        <strain evidence="10 11">WPS1-2</strain>
    </source>
</reference>
<keyword evidence="2 6" id="KW-0645">Protease</keyword>
<dbReference type="AlphaFoldDB" id="A0A420EXL0"/>
<proteinExistence type="inferred from homology"/>
<keyword evidence="8" id="KW-0732">Signal</keyword>
<feature type="active site" description="Charge relay system" evidence="5 6">
    <location>
        <position position="455"/>
    </location>
</feature>
<dbReference type="GO" id="GO:0006508">
    <property type="term" value="P:proteolysis"/>
    <property type="evidence" value="ECO:0007669"/>
    <property type="project" value="UniProtKB-KW"/>
</dbReference>
<evidence type="ECO:0000256" key="1">
    <source>
        <dbReference type="ARBA" id="ARBA00011073"/>
    </source>
</evidence>
<evidence type="ECO:0000256" key="3">
    <source>
        <dbReference type="ARBA" id="ARBA00022801"/>
    </source>
</evidence>
<dbReference type="OrthoDB" id="5167143at2"/>
<dbReference type="InterPro" id="IPR050131">
    <property type="entry name" value="Peptidase_S8_subtilisin-like"/>
</dbReference>
<evidence type="ECO:0000313" key="10">
    <source>
        <dbReference type="EMBL" id="RKF25451.1"/>
    </source>
</evidence>
<sequence>MLKRTRWLLAVAVSATVAVGVPGGPALADPSDPAPTAVAGTRVGAETYTVTLLTGDVVTARTNGTGCPQASVQPATPNAVFHRWCGPDGHLHVVPASVAARIGPVLDPDLFDVSVLIADGYDDEKTSALPVIVQPATKAARVAALDGVVDLPIIDAVAGHVPKKDPAAARLAANPLLAGAKKVWLDRRVRATGLPAAPPRAVPAAAPRPTAAGAAGHGDDLDWNLRQVSAPDAWRAGYTGRGVRVAVLDTGADFTHPDLVGRVVEKADFTVDGGDAVDHNGHGTHTASTIAGTGAAAHGQRRGVAPDAQLVIGKVLDDNGFGDDSQIIRAVEWAAQRADVVNMSLGGEYPDDGSDPLALAVDAATRAHGALFVISAGNSGGGISAPGSATTALTVGAVDRDGALADFSSRGPLVDTSVAKPELVAPGVDIVAARAAGTNLQDPIDRYYEGSTGTSMAAPHVAGAAALLAQRHPDWTPDRLKAALVGAADPVTGVDPYAVGAGRLNAARALSGPVSGQPVVDLGTFTHPQSGTAETTLTWTGDTTPATVTLDLDVTAVNHDGTTAPRGALTLTTSRVTVTHGSTARATLRVDRAALAARPGYYIATVTARGPGHRLVATTPVSFHVEPRMVDLTVDTRPMADAPEGADTWVGVLVTNLDDPYVSAGDGFFRPGGSVTVRVAPGRYAVTGAFSSYDPLTDAQAGAYVGTTDLSVTGARSVVLDPATARPVTATVDGAPTTPILTSFVLQQTTRNGLSWWNSVTGLGGGAKVSVSPLRRPGIGSLRTYAAFYLQSPQGTADPYAYDLVHEYEGGVPADPSYRVSRAERTRLARVDQRFQQVDSPEMFTSLRRSMYAPDGLYLTQLRTFGLPTRRTDYLSPGYLYLDEGVYGGLPAQEQVRSYRPGSRQSRIWARQPLHSDWVDGLVTIGDAFPCATAPSRTRGNLHVDLAMLTDQHGRADCLQGGTIGFNRKLSLYRDGALVEERNASRADFTVPRQAADYRLTFDLETSLVLPVSTRVTTSWTFRSAGPAGTGSVPLPLLAVDYALPMDDGNHIVGGTGEFTVRQARGVPAQKVTSFQVWTSTDDGATWRAARVTRDGDTYRAALPRPTAGQAVSLRVKADGNGGSGIDQTVIRAYRAG</sequence>
<comment type="caution">
    <text evidence="10">The sequence shown here is derived from an EMBL/GenBank/DDBJ whole genome shotgun (WGS) entry which is preliminary data.</text>
</comment>
<dbReference type="InterPro" id="IPR000209">
    <property type="entry name" value="Peptidase_S8/S53_dom"/>
</dbReference>
<dbReference type="RefSeq" id="WP_120330159.1">
    <property type="nucleotide sequence ID" value="NZ_RAQQ01000015.1"/>
</dbReference>
<organism evidence="10 11">
    <name type="scientific">Micromonospora globbae</name>
    <dbReference type="NCBI Taxonomy" id="1894969"/>
    <lineage>
        <taxon>Bacteria</taxon>
        <taxon>Bacillati</taxon>
        <taxon>Actinomycetota</taxon>
        <taxon>Actinomycetes</taxon>
        <taxon>Micromonosporales</taxon>
        <taxon>Micromonosporaceae</taxon>
        <taxon>Micromonospora</taxon>
    </lineage>
</organism>
<dbReference type="PRINTS" id="PR00723">
    <property type="entry name" value="SUBTILISIN"/>
</dbReference>
<feature type="domain" description="Peptidase S8/S53" evidence="9">
    <location>
        <begin position="240"/>
        <end position="489"/>
    </location>
</feature>
<comment type="similarity">
    <text evidence="1 6">Belongs to the peptidase S8 family.</text>
</comment>
<dbReference type="InterPro" id="IPR023828">
    <property type="entry name" value="Peptidase_S8_Ser-AS"/>
</dbReference>
<evidence type="ECO:0000256" key="5">
    <source>
        <dbReference type="PIRSR" id="PIRSR615500-1"/>
    </source>
</evidence>
<accession>A0A420EXL0</accession>
<name>A0A420EXL0_9ACTN</name>
<evidence type="ECO:0000259" key="9">
    <source>
        <dbReference type="Pfam" id="PF00082"/>
    </source>
</evidence>
<dbReference type="SUPFAM" id="SSF52743">
    <property type="entry name" value="Subtilisin-like"/>
    <property type="match status" value="1"/>
</dbReference>
<dbReference type="InterPro" id="IPR036852">
    <property type="entry name" value="Peptidase_S8/S53_dom_sf"/>
</dbReference>
<evidence type="ECO:0000256" key="8">
    <source>
        <dbReference type="SAM" id="SignalP"/>
    </source>
</evidence>
<evidence type="ECO:0000256" key="6">
    <source>
        <dbReference type="PROSITE-ProRule" id="PRU01240"/>
    </source>
</evidence>
<feature type="signal peptide" evidence="8">
    <location>
        <begin position="1"/>
        <end position="28"/>
    </location>
</feature>
<dbReference type="PANTHER" id="PTHR43806:SF65">
    <property type="entry name" value="SERINE PROTEASE APRX"/>
    <property type="match status" value="1"/>
</dbReference>
<evidence type="ECO:0000256" key="2">
    <source>
        <dbReference type="ARBA" id="ARBA00022670"/>
    </source>
</evidence>
<dbReference type="Pfam" id="PF00082">
    <property type="entry name" value="Peptidase_S8"/>
    <property type="match status" value="1"/>
</dbReference>
<feature type="region of interest" description="Disordered" evidence="7">
    <location>
        <begin position="195"/>
        <end position="218"/>
    </location>
</feature>
<evidence type="ECO:0000313" key="11">
    <source>
        <dbReference type="Proteomes" id="UP000285744"/>
    </source>
</evidence>
<dbReference type="Gene3D" id="3.40.50.200">
    <property type="entry name" value="Peptidase S8/S53 domain"/>
    <property type="match status" value="1"/>
</dbReference>
<dbReference type="GO" id="GO:0004252">
    <property type="term" value="F:serine-type endopeptidase activity"/>
    <property type="evidence" value="ECO:0007669"/>
    <property type="project" value="UniProtKB-UniRule"/>
</dbReference>
<dbReference type="InterPro" id="IPR015500">
    <property type="entry name" value="Peptidase_S8_subtilisin-rel"/>
</dbReference>
<dbReference type="PROSITE" id="PS51892">
    <property type="entry name" value="SUBTILASE"/>
    <property type="match status" value="1"/>
</dbReference>
<evidence type="ECO:0000256" key="7">
    <source>
        <dbReference type="SAM" id="MobiDB-lite"/>
    </source>
</evidence>
<dbReference type="Proteomes" id="UP000285744">
    <property type="component" value="Unassembled WGS sequence"/>
</dbReference>
<keyword evidence="4 6" id="KW-0720">Serine protease</keyword>
<feature type="chain" id="PRO_5019503760" description="Peptidase S8/S53 domain-containing protein" evidence="8">
    <location>
        <begin position="29"/>
        <end position="1137"/>
    </location>
</feature>
<gene>
    <name evidence="10" type="ORF">D7I43_20470</name>
</gene>
<evidence type="ECO:0000256" key="4">
    <source>
        <dbReference type="ARBA" id="ARBA00022825"/>
    </source>
</evidence>
<protein>
    <recommendedName>
        <fullName evidence="9">Peptidase S8/S53 domain-containing protein</fullName>
    </recommendedName>
</protein>
<keyword evidence="3 6" id="KW-0378">Hydrolase</keyword>